<evidence type="ECO:0000313" key="2">
    <source>
        <dbReference type="Proteomes" id="UP000281553"/>
    </source>
</evidence>
<keyword evidence="2" id="KW-1185">Reference proteome</keyword>
<sequence length="173" mass="18933">MPLPTVSRGKLSIETPGFGNIAAKNVTRQAFPANSKQKPRFNSKSKSKTQAVGNSMSLSVAFQVNAVDRRKFVNLLLNGHTVRLQLDTASDISHLLDSLAVTWHPHNAADVSVRHNSLMHINFAAPLDGVTYLVVVDADSKSPEIAPPSYGASSANMAYRMLWRRIMARNLSH</sequence>
<name>A0A3P7PYQ9_DIBLA</name>
<dbReference type="AlphaFoldDB" id="A0A3P7PYQ9"/>
<protein>
    <submittedName>
        <fullName evidence="1">Uncharacterized protein</fullName>
    </submittedName>
</protein>
<dbReference type="Proteomes" id="UP000281553">
    <property type="component" value="Unassembled WGS sequence"/>
</dbReference>
<evidence type="ECO:0000313" key="1">
    <source>
        <dbReference type="EMBL" id="VDN23246.1"/>
    </source>
</evidence>
<proteinExistence type="predicted"/>
<dbReference type="EMBL" id="UYRU01073286">
    <property type="protein sequence ID" value="VDN23246.1"/>
    <property type="molecule type" value="Genomic_DNA"/>
</dbReference>
<gene>
    <name evidence="1" type="ORF">DILT_LOCUS14220</name>
</gene>
<accession>A0A3P7PYQ9</accession>
<dbReference type="OrthoDB" id="6284779at2759"/>
<reference evidence="1 2" key="1">
    <citation type="submission" date="2018-11" db="EMBL/GenBank/DDBJ databases">
        <authorList>
            <consortium name="Pathogen Informatics"/>
        </authorList>
    </citation>
    <scope>NUCLEOTIDE SEQUENCE [LARGE SCALE GENOMIC DNA]</scope>
</reference>
<organism evidence="1 2">
    <name type="scientific">Dibothriocephalus latus</name>
    <name type="common">Fish tapeworm</name>
    <name type="synonym">Diphyllobothrium latum</name>
    <dbReference type="NCBI Taxonomy" id="60516"/>
    <lineage>
        <taxon>Eukaryota</taxon>
        <taxon>Metazoa</taxon>
        <taxon>Spiralia</taxon>
        <taxon>Lophotrochozoa</taxon>
        <taxon>Platyhelminthes</taxon>
        <taxon>Cestoda</taxon>
        <taxon>Eucestoda</taxon>
        <taxon>Diphyllobothriidea</taxon>
        <taxon>Diphyllobothriidae</taxon>
        <taxon>Dibothriocephalus</taxon>
    </lineage>
</organism>